<accession>A0AAC8XJT1</accession>
<dbReference type="EMBL" id="CP013928">
    <property type="protein sequence ID" value="AMJ78361.1"/>
    <property type="molecule type" value="Genomic_DNA"/>
</dbReference>
<dbReference type="AlphaFoldDB" id="A0AAC8XJT1"/>
<dbReference type="RefSeq" id="WP_015066997.1">
    <property type="nucleotide sequence ID" value="NZ_CP013928.1"/>
</dbReference>
<name>A0AAC8XJT1_9ALTE</name>
<evidence type="ECO:0000313" key="2">
    <source>
        <dbReference type="Proteomes" id="UP000061468"/>
    </source>
</evidence>
<dbReference type="Proteomes" id="UP000061468">
    <property type="component" value="Chromosome"/>
</dbReference>
<gene>
    <name evidence="1" type="ORF">AV942_08680</name>
</gene>
<organism evidence="1 2">
    <name type="scientific">Alteromonas mediterranea</name>
    <dbReference type="NCBI Taxonomy" id="314275"/>
    <lineage>
        <taxon>Bacteria</taxon>
        <taxon>Pseudomonadati</taxon>
        <taxon>Pseudomonadota</taxon>
        <taxon>Gammaproteobacteria</taxon>
        <taxon>Alteromonadales</taxon>
        <taxon>Alteromonadaceae</taxon>
        <taxon>Alteromonas/Salinimonas group</taxon>
        <taxon>Alteromonas</taxon>
    </lineage>
</organism>
<sequence>MAFTTVTSTDGLVVESELTGATLRVYSPQRAKRLFTVNVSHNGQGKARLTNAYGNYSFKVRVAIKAWLKQNNFTSYTFERGAPHDGQRSLGGIVPLTA</sequence>
<evidence type="ECO:0000313" key="1">
    <source>
        <dbReference type="EMBL" id="AMJ78361.1"/>
    </source>
</evidence>
<proteinExistence type="predicted"/>
<reference evidence="1 2" key="1">
    <citation type="submission" date="2015-12" db="EMBL/GenBank/DDBJ databases">
        <title>Intraspecies pangenome expansion in the marine bacterium Alteromonas.</title>
        <authorList>
            <person name="Lopez-Perez M."/>
            <person name="Rodriguez-Valera F."/>
        </authorList>
    </citation>
    <scope>NUCLEOTIDE SEQUENCE [LARGE SCALE GENOMIC DNA]</scope>
    <source>
        <strain evidence="1 2">UM8</strain>
    </source>
</reference>
<protein>
    <submittedName>
        <fullName evidence="1">Uncharacterized protein</fullName>
    </submittedName>
</protein>